<dbReference type="PANTHER" id="PTHR21197">
    <property type="entry name" value="UDP-GALACTOPYRANOSE MUTASE"/>
    <property type="match status" value="1"/>
</dbReference>
<dbReference type="GO" id="GO:0008767">
    <property type="term" value="F:UDP-galactopyranose mutase activity"/>
    <property type="evidence" value="ECO:0007669"/>
    <property type="project" value="UniProtKB-EC"/>
</dbReference>
<dbReference type="InterPro" id="IPR004379">
    <property type="entry name" value="UDP-GALP_mutase"/>
</dbReference>
<gene>
    <name evidence="8" type="primary">glf</name>
    <name evidence="8" type="ORF">PI95_017110</name>
</gene>
<dbReference type="SUPFAM" id="SSF54373">
    <property type="entry name" value="FAD-linked reductases, C-terminal domain"/>
    <property type="match status" value="1"/>
</dbReference>
<reference evidence="8 9" key="1">
    <citation type="journal article" date="2015" name="Genome Announc.">
        <title>Draft Genome Sequence of Cyanobacterium Hassallia byssoidea Strain VB512170, Isolated from Monuments in India.</title>
        <authorList>
            <person name="Singh D."/>
            <person name="Chandrababunaidu M.M."/>
            <person name="Panda A."/>
            <person name="Sen D."/>
            <person name="Bhattacharyya S."/>
            <person name="Adhikary S.P."/>
            <person name="Tripathy S."/>
        </authorList>
    </citation>
    <scope>NUCLEOTIDE SEQUENCE [LARGE SCALE GENOMIC DNA]</scope>
    <source>
        <strain evidence="8 9">VB512170</strain>
    </source>
</reference>
<dbReference type="SUPFAM" id="SSF53756">
    <property type="entry name" value="UDP-Glycosyltransferase/glycogen phosphorylase"/>
    <property type="match status" value="1"/>
</dbReference>
<dbReference type="CDD" id="cd04950">
    <property type="entry name" value="GT4_TuaH-like"/>
    <property type="match status" value="1"/>
</dbReference>
<dbReference type="EMBL" id="JTCM02000037">
    <property type="protein sequence ID" value="NEU74232.1"/>
    <property type="molecule type" value="Genomic_DNA"/>
</dbReference>
<dbReference type="InterPro" id="IPR015899">
    <property type="entry name" value="UDP-GalPyranose_mutase_C"/>
</dbReference>
<evidence type="ECO:0000256" key="1">
    <source>
        <dbReference type="ARBA" id="ARBA00001974"/>
    </source>
</evidence>
<comment type="caution">
    <text evidence="8">The sequence shown here is derived from an EMBL/GenBank/DDBJ whole genome shotgun (WGS) entry which is preliminary data.</text>
</comment>
<dbReference type="Gene3D" id="3.40.50.11010">
    <property type="match status" value="1"/>
</dbReference>
<name>A0A846HA66_9CYAN</name>
<protein>
    <submittedName>
        <fullName evidence="8">UDP-galactopyranose mutase</fullName>
        <ecNumber evidence="8">5.4.99.9</ecNumber>
    </submittedName>
</protein>
<evidence type="ECO:0000256" key="2">
    <source>
        <dbReference type="ARBA" id="ARBA00009321"/>
    </source>
</evidence>
<keyword evidence="4" id="KW-0274">FAD</keyword>
<evidence type="ECO:0000259" key="7">
    <source>
        <dbReference type="Pfam" id="PF03275"/>
    </source>
</evidence>
<keyword evidence="5 8" id="KW-0413">Isomerase</keyword>
<comment type="similarity">
    <text evidence="2">Belongs to the UDP-galactopyranose/dTDP-fucopyranose mutase family.</text>
</comment>
<evidence type="ECO:0000256" key="3">
    <source>
        <dbReference type="ARBA" id="ARBA00022630"/>
    </source>
</evidence>
<dbReference type="Gene3D" id="3.40.50.720">
    <property type="entry name" value="NAD(P)-binding Rossmann-like Domain"/>
    <property type="match status" value="3"/>
</dbReference>
<proteinExistence type="inferred from homology"/>
<dbReference type="EC" id="5.4.99.9" evidence="8"/>
<dbReference type="AlphaFoldDB" id="A0A846HA66"/>
<feature type="compositionally biased region" description="Polar residues" evidence="6">
    <location>
        <begin position="1"/>
        <end position="33"/>
    </location>
</feature>
<keyword evidence="9" id="KW-1185">Reference proteome</keyword>
<dbReference type="Gene3D" id="3.40.50.2000">
    <property type="entry name" value="Glycogen Phosphorylase B"/>
    <property type="match status" value="1"/>
</dbReference>
<dbReference type="FunFam" id="3.40.50.720:FF:000397">
    <property type="entry name" value="UDP-galactopyranose mutase"/>
    <property type="match status" value="1"/>
</dbReference>
<feature type="region of interest" description="Disordered" evidence="6">
    <location>
        <begin position="1"/>
        <end position="39"/>
    </location>
</feature>
<dbReference type="SUPFAM" id="SSF51971">
    <property type="entry name" value="Nucleotide-binding domain"/>
    <property type="match status" value="1"/>
</dbReference>
<organism evidence="8 9">
    <name type="scientific">Hassallia byssoidea VB512170</name>
    <dbReference type="NCBI Taxonomy" id="1304833"/>
    <lineage>
        <taxon>Bacteria</taxon>
        <taxon>Bacillati</taxon>
        <taxon>Cyanobacteriota</taxon>
        <taxon>Cyanophyceae</taxon>
        <taxon>Nostocales</taxon>
        <taxon>Tolypothrichaceae</taxon>
        <taxon>Hassallia</taxon>
    </lineage>
</organism>
<keyword evidence="3" id="KW-0285">Flavoprotein</keyword>
<dbReference type="NCBIfam" id="TIGR00031">
    <property type="entry name" value="UDP-GALP_mutase"/>
    <property type="match status" value="1"/>
</dbReference>
<dbReference type="PANTHER" id="PTHR21197:SF0">
    <property type="entry name" value="UDP-GALACTOPYRANOSE MUTASE"/>
    <property type="match status" value="1"/>
</dbReference>
<evidence type="ECO:0000313" key="8">
    <source>
        <dbReference type="EMBL" id="NEU74232.1"/>
    </source>
</evidence>
<dbReference type="Proteomes" id="UP000031549">
    <property type="component" value="Unassembled WGS sequence"/>
</dbReference>
<sequence>MSGEQTQIKNNGISNGKSLTKLSTLTEPQSSGASKLQKLSLSNKSSKEASCDTPDIVCLSHLRWNFVYQRPQHLLVRCAKGRRVFFIEEPIFSSEPLGRLEVSEDKNGVVVVVPHLPQGLSEEGINADLKVLIDNLFAQHNIRKYICWYYTPMAMAFTSHLDPIAVVYDCMDELSAFKGASPALKNYEAELFRRADLVFTGGQSLYESKVNQHPNIYAFPSSVDVPHFAQARNVEQEPVDQANIPHPRLGFFGVIDERMDIELLAGIADARPDWHLVMIGPVVKIDPALLPQRENIHYLGGKDYKELPCYLAGWDLAMLTFARNESTRFISPTKTPEYLAAGKPVVSTSIRDVVRPYADLKLVRIADTAEEFVTAAEQAMQEDTAASGWLSRVDAFLEQISWDRTWGSMMQLIDSAIAARQDSVTNIPPSPSIITRDYVFDYLIVGAGFSGSVIAERLASQSGKKVLVVDKRNHIGGNAYDHYDDHGVLVHRYGPHIFHTNSREVFEYLSQFTQWRSYEHRVLASVDGQLLPIPINLDTINKLYGMNLNSFQVEDFYKSLAEPREYIRTSEDVVVSKVGQELYEKFFRGYTRKQWGLDPSELDKSVIARIPTRTNRDSRYFTDTYQAMPLHGFTRMFENMLNHPNIKVMLNTDYQEIEKAIPCREMVYTGPVDEFFDYRFGKLPYRSLDFKHETHNTQVFQSAPVINYPNEHLYTRVTEFKYLTGQEHSKTSIVYEFPKAEGDPYYPVPRPENQEVYKQYKALADETAGVYFVGRLATYKYYNMDQCVAQALSVYKQIPVRA</sequence>
<dbReference type="RefSeq" id="WP_039740198.1">
    <property type="nucleotide sequence ID" value="NZ_JTCM02000037.1"/>
</dbReference>
<dbReference type="GO" id="GO:0005829">
    <property type="term" value="C:cytosol"/>
    <property type="evidence" value="ECO:0007669"/>
    <property type="project" value="TreeGrafter"/>
</dbReference>
<evidence type="ECO:0000256" key="5">
    <source>
        <dbReference type="ARBA" id="ARBA00023235"/>
    </source>
</evidence>
<evidence type="ECO:0000313" key="9">
    <source>
        <dbReference type="Proteomes" id="UP000031549"/>
    </source>
</evidence>
<feature type="domain" description="UDP-galactopyranose mutase C-terminal" evidence="7">
    <location>
        <begin position="585"/>
        <end position="781"/>
    </location>
</feature>
<dbReference type="Pfam" id="PF13450">
    <property type="entry name" value="NAD_binding_8"/>
    <property type="match status" value="1"/>
</dbReference>
<accession>A0A846HA66</accession>
<dbReference type="GO" id="GO:0050660">
    <property type="term" value="F:flavin adenine dinucleotide binding"/>
    <property type="evidence" value="ECO:0007669"/>
    <property type="project" value="TreeGrafter"/>
</dbReference>
<evidence type="ECO:0000256" key="4">
    <source>
        <dbReference type="ARBA" id="ARBA00022827"/>
    </source>
</evidence>
<evidence type="ECO:0000256" key="6">
    <source>
        <dbReference type="SAM" id="MobiDB-lite"/>
    </source>
</evidence>
<dbReference type="Pfam" id="PF03275">
    <property type="entry name" value="GLF"/>
    <property type="match status" value="1"/>
</dbReference>
<comment type="cofactor">
    <cofactor evidence="1">
        <name>FAD</name>
        <dbReference type="ChEBI" id="CHEBI:57692"/>
    </cofactor>
</comment>
<dbReference type="Pfam" id="PF13692">
    <property type="entry name" value="Glyco_trans_1_4"/>
    <property type="match status" value="1"/>
</dbReference>